<evidence type="ECO:0000256" key="3">
    <source>
        <dbReference type="ARBA" id="ARBA00022448"/>
    </source>
</evidence>
<evidence type="ECO:0000256" key="9">
    <source>
        <dbReference type="ARBA" id="ARBA00023136"/>
    </source>
</evidence>
<organism evidence="11 12">
    <name type="scientific">Hyaloperonospora brassicae</name>
    <name type="common">Brassica downy mildew</name>
    <name type="synonym">Peronospora brassicae</name>
    <dbReference type="NCBI Taxonomy" id="162125"/>
    <lineage>
        <taxon>Eukaryota</taxon>
        <taxon>Sar</taxon>
        <taxon>Stramenopiles</taxon>
        <taxon>Oomycota</taxon>
        <taxon>Peronosporomycetes</taxon>
        <taxon>Peronosporales</taxon>
        <taxon>Peronosporaceae</taxon>
        <taxon>Hyaloperonospora</taxon>
    </lineage>
</organism>
<feature type="transmembrane region" description="Helical" evidence="10">
    <location>
        <begin position="162"/>
        <end position="183"/>
    </location>
</feature>
<feature type="transmembrane region" description="Helical" evidence="10">
    <location>
        <begin position="40"/>
        <end position="58"/>
    </location>
</feature>
<dbReference type="AlphaFoldDB" id="A0AAV0TAL5"/>
<evidence type="ECO:0000256" key="2">
    <source>
        <dbReference type="ARBA" id="ARBA00007809"/>
    </source>
</evidence>
<keyword evidence="7" id="KW-0677">Repeat</keyword>
<keyword evidence="12" id="KW-1185">Reference proteome</keyword>
<proteinExistence type="inferred from homology"/>
<feature type="transmembrane region" description="Helical" evidence="10">
    <location>
        <begin position="70"/>
        <end position="91"/>
    </location>
</feature>
<dbReference type="InterPro" id="IPR004316">
    <property type="entry name" value="SWEET_rpt"/>
</dbReference>
<protein>
    <recommendedName>
        <fullName evidence="13">Bidirectional sugar transporter SWEET</fullName>
    </recommendedName>
</protein>
<feature type="transmembrane region" description="Helical" evidence="10">
    <location>
        <begin position="12"/>
        <end position="33"/>
    </location>
</feature>
<dbReference type="Pfam" id="PF03083">
    <property type="entry name" value="MtN3_slv"/>
    <property type="match status" value="2"/>
</dbReference>
<keyword evidence="9 10" id="KW-0472">Membrane</keyword>
<evidence type="ECO:0000256" key="8">
    <source>
        <dbReference type="ARBA" id="ARBA00022989"/>
    </source>
</evidence>
<evidence type="ECO:0000256" key="7">
    <source>
        <dbReference type="ARBA" id="ARBA00022737"/>
    </source>
</evidence>
<dbReference type="PANTHER" id="PTHR10791:SF30">
    <property type="entry name" value="SUGAR TRANSPORTER SWEET1"/>
    <property type="match status" value="1"/>
</dbReference>
<keyword evidence="4" id="KW-1003">Cell membrane</keyword>
<accession>A0AAV0TAL5</accession>
<feature type="transmembrane region" description="Helical" evidence="10">
    <location>
        <begin position="98"/>
        <end position="117"/>
    </location>
</feature>
<sequence length="284" mass="30936">MVNAILETFLRVFASVSSIGVTLSMTPSMYRIYRKKDTGIASVLPLVCMVTNAHVWMLNGAIVENWFPMFATFLTSDVIAVGCLIVFCCYARDRKKSLTWVAIATGLLILITAYAIAGHAGYTNQSKDGIDMTLGIIGVIAGLSMFSSPFERMLKVLHYKSAAFIPIPMIVAGAFNSTMWVIYCPMVGRWFLFAANAACLVLCLINIGLYVIYNPKTHPLRLEDGDLEAGELPKFDIASVSAMRSSHRSDGDVSLKAKPLMASSAYSLVQSPVARNLSDIGCYA</sequence>
<evidence type="ECO:0000313" key="11">
    <source>
        <dbReference type="EMBL" id="CAI5718310.1"/>
    </source>
</evidence>
<evidence type="ECO:0000256" key="5">
    <source>
        <dbReference type="ARBA" id="ARBA00022597"/>
    </source>
</evidence>
<keyword evidence="8 10" id="KW-1133">Transmembrane helix</keyword>
<dbReference type="GO" id="GO:0005886">
    <property type="term" value="C:plasma membrane"/>
    <property type="evidence" value="ECO:0007669"/>
    <property type="project" value="UniProtKB-SubCell"/>
</dbReference>
<keyword evidence="5" id="KW-0762">Sugar transport</keyword>
<evidence type="ECO:0008006" key="13">
    <source>
        <dbReference type="Google" id="ProtNLM"/>
    </source>
</evidence>
<dbReference type="Gene3D" id="1.20.1280.290">
    <property type="match status" value="2"/>
</dbReference>
<dbReference type="PANTHER" id="PTHR10791">
    <property type="entry name" value="RAG1-ACTIVATING PROTEIN 1"/>
    <property type="match status" value="1"/>
</dbReference>
<comment type="caution">
    <text evidence="11">The sequence shown here is derived from an EMBL/GenBank/DDBJ whole genome shotgun (WGS) entry which is preliminary data.</text>
</comment>
<dbReference type="FunFam" id="1.20.1280.290:FF:000007">
    <property type="entry name" value="Bidirectional sugar transporter SWEET7"/>
    <property type="match status" value="2"/>
</dbReference>
<dbReference type="GO" id="GO:0051119">
    <property type="term" value="F:sugar transmembrane transporter activity"/>
    <property type="evidence" value="ECO:0007669"/>
    <property type="project" value="InterPro"/>
</dbReference>
<name>A0AAV0TAL5_HYABA</name>
<evidence type="ECO:0000256" key="6">
    <source>
        <dbReference type="ARBA" id="ARBA00022692"/>
    </source>
</evidence>
<evidence type="ECO:0000256" key="4">
    <source>
        <dbReference type="ARBA" id="ARBA00022475"/>
    </source>
</evidence>
<dbReference type="Proteomes" id="UP001162031">
    <property type="component" value="Unassembled WGS sequence"/>
</dbReference>
<evidence type="ECO:0000256" key="10">
    <source>
        <dbReference type="SAM" id="Phobius"/>
    </source>
</evidence>
<comment type="subcellular location">
    <subcellularLocation>
        <location evidence="1">Cell membrane</location>
        <topology evidence="1">Multi-pass membrane protein</topology>
    </subcellularLocation>
</comment>
<comment type="similarity">
    <text evidence="2">Belongs to the SWEET sugar transporter family.</text>
</comment>
<keyword evidence="6 10" id="KW-0812">Transmembrane</keyword>
<feature type="transmembrane region" description="Helical" evidence="10">
    <location>
        <begin position="189"/>
        <end position="213"/>
    </location>
</feature>
<gene>
    <name evidence="11" type="ORF">HBR001_LOCUS1985</name>
</gene>
<dbReference type="EMBL" id="CANTFL010000199">
    <property type="protein sequence ID" value="CAI5718310.1"/>
    <property type="molecule type" value="Genomic_DNA"/>
</dbReference>
<keyword evidence="3" id="KW-0813">Transport</keyword>
<evidence type="ECO:0000256" key="1">
    <source>
        <dbReference type="ARBA" id="ARBA00004651"/>
    </source>
</evidence>
<evidence type="ECO:0000313" key="12">
    <source>
        <dbReference type="Proteomes" id="UP001162031"/>
    </source>
</evidence>
<feature type="transmembrane region" description="Helical" evidence="10">
    <location>
        <begin position="129"/>
        <end position="150"/>
    </location>
</feature>
<dbReference type="InterPro" id="IPR047664">
    <property type="entry name" value="SWEET"/>
</dbReference>
<reference evidence="11" key="1">
    <citation type="submission" date="2022-12" db="EMBL/GenBank/DDBJ databases">
        <authorList>
            <person name="Webb A."/>
        </authorList>
    </citation>
    <scope>NUCLEOTIDE SEQUENCE</scope>
    <source>
        <strain evidence="11">Hp1</strain>
    </source>
</reference>